<gene>
    <name evidence="2" type="ordered locus">Mpal_0426</name>
</gene>
<dbReference type="STRING" id="521011.Mpal_0426"/>
<dbReference type="OrthoDB" id="116435at2157"/>
<protein>
    <submittedName>
        <fullName evidence="2">CRISPR-associated protein, TM1812 family</fullName>
    </submittedName>
</protein>
<dbReference type="EMBL" id="CP001338">
    <property type="protein sequence ID" value="ACL15800.1"/>
    <property type="molecule type" value="Genomic_DNA"/>
</dbReference>
<organism evidence="2 3">
    <name type="scientific">Methanosphaerula palustris (strain ATCC BAA-1556 / DSM 19958 / E1-9c)</name>
    <dbReference type="NCBI Taxonomy" id="521011"/>
    <lineage>
        <taxon>Archaea</taxon>
        <taxon>Methanobacteriati</taxon>
        <taxon>Methanobacteriota</taxon>
        <taxon>Stenosarchaea group</taxon>
        <taxon>Methanomicrobia</taxon>
        <taxon>Methanomicrobiales</taxon>
        <taxon>Methanoregulaceae</taxon>
        <taxon>Methanosphaerula</taxon>
    </lineage>
</organism>
<proteinExistence type="predicted"/>
<name>B8GKB7_METPE</name>
<evidence type="ECO:0000313" key="2">
    <source>
        <dbReference type="EMBL" id="ACL15800.1"/>
    </source>
</evidence>
<dbReference type="eggNOG" id="arCOG07641">
    <property type="taxonomic scope" value="Archaea"/>
</dbReference>
<evidence type="ECO:0000256" key="1">
    <source>
        <dbReference type="SAM" id="MobiDB-lite"/>
    </source>
</evidence>
<dbReference type="AlphaFoldDB" id="B8GKB7"/>
<reference evidence="2 3" key="1">
    <citation type="journal article" date="2015" name="Genome Announc.">
        <title>Complete Genome Sequence of Methanosphaerula palustris E1-9CT, a Hydrogenotrophic Methanogen Isolated from a Minerotrophic Fen Peatland.</title>
        <authorList>
            <person name="Cadillo-Quiroz H."/>
            <person name="Browne P."/>
            <person name="Kyrpides N."/>
            <person name="Woyke T."/>
            <person name="Goodwin L."/>
            <person name="Detter C."/>
            <person name="Yavitt J.B."/>
            <person name="Zinder S.H."/>
        </authorList>
    </citation>
    <scope>NUCLEOTIDE SEQUENCE [LARGE SCALE GENOMIC DNA]</scope>
    <source>
        <strain evidence="3">ATCC BAA-1556 / DSM 19958 / E1-9c</strain>
    </source>
</reference>
<dbReference type="Proteomes" id="UP000002457">
    <property type="component" value="Chromosome"/>
</dbReference>
<sequence>MTGTSTPLILLSFVDQSEPEPGGSTVYRWGDLTCAGDDLLSALIKFFEPDRVVLFGEGDGPAPASSNDIPIRWQAIPAGESEADLWTVFSLLCSVVEPGDRVIVEIQNGSRPLSFITFVAIQYLRETKGVQVERICSTVPGPNGESLIRDLSDFVTVLDWMRGVHAFTQHVDAEDLSVLMGAVQNKAYRDGIGHPLSLKPWGHALSLFAQAVRLSRPREVMHAADILTSHFAEVTTEVQQLAPPLAPVMDRLQEVTAMGRGGSPDRLSWEALSIGLNLIEYQCRHDLIMQAVTLAREWCLNYLILELDYHPDQWLVWEVRDEIGRTITGAALEVRHHPYEGTTLSVRFTQLEQKNDLVALWIVLADLRNDIAHCGMNLQQKSAVTIQGRTGDMVERLRHLVASSSCRVPGGRSGDDRSPELPPGEGERGDGEGDQPEE</sequence>
<feature type="region of interest" description="Disordered" evidence="1">
    <location>
        <begin position="405"/>
        <end position="438"/>
    </location>
</feature>
<dbReference type="KEGG" id="mpl:Mpal_0426"/>
<accession>B8GKB7</accession>
<dbReference type="RefSeq" id="WP_012617119.1">
    <property type="nucleotide sequence ID" value="NC_011832.1"/>
</dbReference>
<dbReference type="GeneID" id="7271452"/>
<evidence type="ECO:0000313" key="3">
    <source>
        <dbReference type="Proteomes" id="UP000002457"/>
    </source>
</evidence>
<feature type="compositionally biased region" description="Basic and acidic residues" evidence="1">
    <location>
        <begin position="413"/>
        <end position="431"/>
    </location>
</feature>
<keyword evidence="3" id="KW-1185">Reference proteome</keyword>
<dbReference type="HOGENOM" id="CLU_025124_1_0_2"/>